<protein>
    <submittedName>
        <fullName evidence="2">RNA-directed DNA polymerase from mobile element jockey</fullName>
    </submittedName>
</protein>
<sequence>MTVGLQVKFLKTGLTQLYPTFHKISQNPKEVSSYRPISLSSVIAKLLEGMILHRMLDFSFQNKIFHVNHHGFYPHRSSINTLLQLQHDIILARERKEYFILVALDIKAAYDSVWPNGLISKLNKVGYSGRLQDGFKTSYIREQFKSNGETFFQKPLQTIMVYLRVAS</sequence>
<comment type="caution">
    <text evidence="2">The sequence shown here is derived from an EMBL/GenBank/DDBJ whole genome shotgun (WGS) entry which is preliminary data.</text>
</comment>
<dbReference type="Pfam" id="PF00078">
    <property type="entry name" value="RVT_1"/>
    <property type="match status" value="1"/>
</dbReference>
<feature type="domain" description="Reverse transcriptase" evidence="1">
    <location>
        <begin position="28"/>
        <end position="146"/>
    </location>
</feature>
<dbReference type="InterPro" id="IPR000477">
    <property type="entry name" value="RT_dom"/>
</dbReference>
<keyword evidence="2" id="KW-0695">RNA-directed DNA polymerase</keyword>
<evidence type="ECO:0000259" key="1">
    <source>
        <dbReference type="Pfam" id="PF00078"/>
    </source>
</evidence>
<dbReference type="SUPFAM" id="SSF56672">
    <property type="entry name" value="DNA/RNA polymerases"/>
    <property type="match status" value="1"/>
</dbReference>
<dbReference type="PANTHER" id="PTHR19446">
    <property type="entry name" value="REVERSE TRANSCRIPTASES"/>
    <property type="match status" value="1"/>
</dbReference>
<gene>
    <name evidence="2" type="primary">pol_3755</name>
    <name evidence="2" type="ORF">TNCV_4192851</name>
</gene>
<name>A0A8X6VHG7_TRICX</name>
<accession>A0A8X6VHG7</accession>
<dbReference type="AlphaFoldDB" id="A0A8X6VHG7"/>
<evidence type="ECO:0000313" key="3">
    <source>
        <dbReference type="Proteomes" id="UP000887159"/>
    </source>
</evidence>
<dbReference type="EMBL" id="BMAU01021273">
    <property type="protein sequence ID" value="GFY07494.1"/>
    <property type="molecule type" value="Genomic_DNA"/>
</dbReference>
<evidence type="ECO:0000313" key="2">
    <source>
        <dbReference type="EMBL" id="GFY07494.1"/>
    </source>
</evidence>
<proteinExistence type="predicted"/>
<organism evidence="2 3">
    <name type="scientific">Trichonephila clavipes</name>
    <name type="common">Golden silk orbweaver</name>
    <name type="synonym">Nephila clavipes</name>
    <dbReference type="NCBI Taxonomy" id="2585209"/>
    <lineage>
        <taxon>Eukaryota</taxon>
        <taxon>Metazoa</taxon>
        <taxon>Ecdysozoa</taxon>
        <taxon>Arthropoda</taxon>
        <taxon>Chelicerata</taxon>
        <taxon>Arachnida</taxon>
        <taxon>Araneae</taxon>
        <taxon>Araneomorphae</taxon>
        <taxon>Entelegynae</taxon>
        <taxon>Araneoidea</taxon>
        <taxon>Nephilidae</taxon>
        <taxon>Trichonephila</taxon>
    </lineage>
</organism>
<reference evidence="2" key="1">
    <citation type="submission" date="2020-08" db="EMBL/GenBank/DDBJ databases">
        <title>Multicomponent nature underlies the extraordinary mechanical properties of spider dragline silk.</title>
        <authorList>
            <person name="Kono N."/>
            <person name="Nakamura H."/>
            <person name="Mori M."/>
            <person name="Yoshida Y."/>
            <person name="Ohtoshi R."/>
            <person name="Malay A.D."/>
            <person name="Moran D.A.P."/>
            <person name="Tomita M."/>
            <person name="Numata K."/>
            <person name="Arakawa K."/>
        </authorList>
    </citation>
    <scope>NUCLEOTIDE SEQUENCE</scope>
</reference>
<keyword evidence="2" id="KW-0808">Transferase</keyword>
<keyword evidence="2" id="KW-0548">Nucleotidyltransferase</keyword>
<dbReference type="InterPro" id="IPR043502">
    <property type="entry name" value="DNA/RNA_pol_sf"/>
</dbReference>
<keyword evidence="3" id="KW-1185">Reference proteome</keyword>
<dbReference type="Proteomes" id="UP000887159">
    <property type="component" value="Unassembled WGS sequence"/>
</dbReference>
<dbReference type="GO" id="GO:0003964">
    <property type="term" value="F:RNA-directed DNA polymerase activity"/>
    <property type="evidence" value="ECO:0007669"/>
    <property type="project" value="UniProtKB-KW"/>
</dbReference>